<feature type="domain" description="PIN" evidence="8">
    <location>
        <begin position="5"/>
        <end position="115"/>
    </location>
</feature>
<keyword evidence="6" id="KW-0460">Magnesium</keyword>
<keyword evidence="3" id="KW-0540">Nuclease</keyword>
<keyword evidence="4" id="KW-0479">Metal-binding</keyword>
<keyword evidence="5" id="KW-0378">Hydrolase</keyword>
<comment type="cofactor">
    <cofactor evidence="1">
        <name>Mg(2+)</name>
        <dbReference type="ChEBI" id="CHEBI:18420"/>
    </cofactor>
</comment>
<evidence type="ECO:0000256" key="3">
    <source>
        <dbReference type="ARBA" id="ARBA00022722"/>
    </source>
</evidence>
<dbReference type="Gene3D" id="3.40.50.1010">
    <property type="entry name" value="5'-nuclease"/>
    <property type="match status" value="1"/>
</dbReference>
<protein>
    <submittedName>
        <fullName evidence="9">PilT protein domain protein</fullName>
    </submittedName>
</protein>
<dbReference type="GO" id="GO:0004518">
    <property type="term" value="F:nuclease activity"/>
    <property type="evidence" value="ECO:0007669"/>
    <property type="project" value="UniProtKB-KW"/>
</dbReference>
<reference evidence="9 10" key="1">
    <citation type="journal article" date="2010" name="Stand. Genomic Sci.">
        <title>Complete genome sequence of Spirosoma linguale type strain (1).</title>
        <authorList>
            <person name="Lail K."/>
            <person name="Sikorski J."/>
            <person name="Saunders E."/>
            <person name="Lapidus A."/>
            <person name="Glavina Del Rio T."/>
            <person name="Copeland A."/>
            <person name="Tice H."/>
            <person name="Cheng J.-F."/>
            <person name="Lucas S."/>
            <person name="Nolan M."/>
            <person name="Bruce D."/>
            <person name="Goodwin L."/>
            <person name="Pitluck S."/>
            <person name="Ivanova N."/>
            <person name="Mavromatis K."/>
            <person name="Ovchinnikova G."/>
            <person name="Pati A."/>
            <person name="Chen A."/>
            <person name="Palaniappan K."/>
            <person name="Land M."/>
            <person name="Hauser L."/>
            <person name="Chang Y.-J."/>
            <person name="Jeffries C.D."/>
            <person name="Chain P."/>
            <person name="Brettin T."/>
            <person name="Detter J.C."/>
            <person name="Schuetze A."/>
            <person name="Rohde M."/>
            <person name="Tindall B.J."/>
            <person name="Goeker M."/>
            <person name="Bristow J."/>
            <person name="Eisen J.A."/>
            <person name="Markowitz V."/>
            <person name="Hugenholtz P."/>
            <person name="Kyrpides N.C."/>
            <person name="Klenk H.-P."/>
            <person name="Chen F."/>
        </authorList>
    </citation>
    <scope>NUCLEOTIDE SEQUENCE [LARGE SCALE GENOMIC DNA]</scope>
    <source>
        <strain evidence="10">ATCC 33905 / DSM 74 / LMG 10896 / Claus 1</strain>
    </source>
</reference>
<comment type="similarity">
    <text evidence="7">Belongs to the PINc/VapC protein family.</text>
</comment>
<dbReference type="Proteomes" id="UP000002028">
    <property type="component" value="Chromosome"/>
</dbReference>
<evidence type="ECO:0000256" key="5">
    <source>
        <dbReference type="ARBA" id="ARBA00022801"/>
    </source>
</evidence>
<evidence type="ECO:0000313" key="9">
    <source>
        <dbReference type="EMBL" id="ADB42178.1"/>
    </source>
</evidence>
<evidence type="ECO:0000256" key="1">
    <source>
        <dbReference type="ARBA" id="ARBA00001946"/>
    </source>
</evidence>
<dbReference type="EMBL" id="CP001769">
    <property type="protein sequence ID" value="ADB42178.1"/>
    <property type="molecule type" value="Genomic_DNA"/>
</dbReference>
<evidence type="ECO:0000256" key="2">
    <source>
        <dbReference type="ARBA" id="ARBA00022649"/>
    </source>
</evidence>
<evidence type="ECO:0000259" key="8">
    <source>
        <dbReference type="Pfam" id="PF01850"/>
    </source>
</evidence>
<evidence type="ECO:0000256" key="4">
    <source>
        <dbReference type="ARBA" id="ARBA00022723"/>
    </source>
</evidence>
<dbReference type="SUPFAM" id="SSF88723">
    <property type="entry name" value="PIN domain-like"/>
    <property type="match status" value="1"/>
</dbReference>
<dbReference type="CDD" id="cd18738">
    <property type="entry name" value="PIN_VapC4-5_FitB-like"/>
    <property type="match status" value="1"/>
</dbReference>
<dbReference type="InterPro" id="IPR002716">
    <property type="entry name" value="PIN_dom"/>
</dbReference>
<dbReference type="RefSeq" id="WP_012930662.1">
    <property type="nucleotide sequence ID" value="NC_013730.1"/>
</dbReference>
<dbReference type="PANTHER" id="PTHR33653:SF1">
    <property type="entry name" value="RIBONUCLEASE VAPC2"/>
    <property type="match status" value="1"/>
</dbReference>
<dbReference type="HOGENOM" id="CLU_118482_0_0_10"/>
<proteinExistence type="inferred from homology"/>
<dbReference type="STRING" id="504472.Slin_6219"/>
<dbReference type="AlphaFoldDB" id="D2QTP6"/>
<dbReference type="PANTHER" id="PTHR33653">
    <property type="entry name" value="RIBONUCLEASE VAPC2"/>
    <property type="match status" value="1"/>
</dbReference>
<sequence length="129" mass="14129">MGKHYILDANAVIDYVGDRLPESAALAMDNLINDNLTTSIVVKIEVLGFDGDPNEMKRLNDFLALSTILYVDDAVANKTIDLRKTHKKLKLGDALIAATALVHGFTILTRNTKDFHLITGLDCVNPHGL</sequence>
<dbReference type="eggNOG" id="COG1487">
    <property type="taxonomic scope" value="Bacteria"/>
</dbReference>
<keyword evidence="10" id="KW-1185">Reference proteome</keyword>
<keyword evidence="2" id="KW-1277">Toxin-antitoxin system</keyword>
<dbReference type="GO" id="GO:0046872">
    <property type="term" value="F:metal ion binding"/>
    <property type="evidence" value="ECO:0007669"/>
    <property type="project" value="UniProtKB-KW"/>
</dbReference>
<dbReference type="Pfam" id="PF01850">
    <property type="entry name" value="PIN"/>
    <property type="match status" value="1"/>
</dbReference>
<evidence type="ECO:0000256" key="6">
    <source>
        <dbReference type="ARBA" id="ARBA00022842"/>
    </source>
</evidence>
<accession>D2QTP6</accession>
<dbReference type="GO" id="GO:0016787">
    <property type="term" value="F:hydrolase activity"/>
    <property type="evidence" value="ECO:0007669"/>
    <property type="project" value="UniProtKB-KW"/>
</dbReference>
<organism evidence="9 10">
    <name type="scientific">Spirosoma linguale (strain ATCC 33905 / DSM 74 / LMG 10896 / Claus 1)</name>
    <dbReference type="NCBI Taxonomy" id="504472"/>
    <lineage>
        <taxon>Bacteria</taxon>
        <taxon>Pseudomonadati</taxon>
        <taxon>Bacteroidota</taxon>
        <taxon>Cytophagia</taxon>
        <taxon>Cytophagales</taxon>
        <taxon>Cytophagaceae</taxon>
        <taxon>Spirosoma</taxon>
    </lineage>
</organism>
<dbReference type="InterPro" id="IPR050556">
    <property type="entry name" value="Type_II_TA_system_RNase"/>
</dbReference>
<name>D2QTP6_SPILD</name>
<evidence type="ECO:0000313" key="10">
    <source>
        <dbReference type="Proteomes" id="UP000002028"/>
    </source>
</evidence>
<dbReference type="KEGG" id="sli:Slin_6219"/>
<evidence type="ECO:0000256" key="7">
    <source>
        <dbReference type="ARBA" id="ARBA00038093"/>
    </source>
</evidence>
<dbReference type="InterPro" id="IPR029060">
    <property type="entry name" value="PIN-like_dom_sf"/>
</dbReference>
<gene>
    <name evidence="9" type="ordered locus">Slin_6219</name>
</gene>